<dbReference type="PANTHER" id="PTHR40780">
    <property type="entry name" value="DUF3669 DOMAIN-CONTAINING PROTEIN"/>
    <property type="match status" value="1"/>
</dbReference>
<evidence type="ECO:0008006" key="3">
    <source>
        <dbReference type="Google" id="ProtNLM"/>
    </source>
</evidence>
<sequence>MDDRRKMLSEASSVEMSTSSLGADISDNFRPLGLLDDESTDFAKLDQDIPPEHQLGRLLSIRSMFSTISSFAEQQAALEAEPGYRQIGAGACGVIYAQNGKTMVFKLARYDDHQLWNDYLNNTRVWEALARNPEVSDVIHVPQPRFYVPKSEQSWWGKHRDLIPGNHVNLPTAALCIERIFPLPADIRRRLIKAFCAPQIQPRAMESQGNKDCLVRIYLGSRTSRVNGAFFSLRNFKLHLDQML</sequence>
<proteinExistence type="predicted"/>
<reference evidence="1 2" key="1">
    <citation type="journal article" date="2021" name="Nat. Commun.">
        <title>Genetic determinants of endophytism in the Arabidopsis root mycobiome.</title>
        <authorList>
            <person name="Mesny F."/>
            <person name="Miyauchi S."/>
            <person name="Thiergart T."/>
            <person name="Pickel B."/>
            <person name="Atanasova L."/>
            <person name="Karlsson M."/>
            <person name="Huettel B."/>
            <person name="Barry K.W."/>
            <person name="Haridas S."/>
            <person name="Chen C."/>
            <person name="Bauer D."/>
            <person name="Andreopoulos W."/>
            <person name="Pangilinan J."/>
            <person name="LaButti K."/>
            <person name="Riley R."/>
            <person name="Lipzen A."/>
            <person name="Clum A."/>
            <person name="Drula E."/>
            <person name="Henrissat B."/>
            <person name="Kohler A."/>
            <person name="Grigoriev I.V."/>
            <person name="Martin F.M."/>
            <person name="Hacquard S."/>
        </authorList>
    </citation>
    <scope>NUCLEOTIDE SEQUENCE [LARGE SCALE GENOMIC DNA]</scope>
    <source>
        <strain evidence="1 2">MPI-SDFR-AT-0080</strain>
    </source>
</reference>
<protein>
    <recommendedName>
        <fullName evidence="3">Protein kinase domain-containing protein</fullName>
    </recommendedName>
</protein>
<evidence type="ECO:0000313" key="1">
    <source>
        <dbReference type="EMBL" id="KAH7057337.1"/>
    </source>
</evidence>
<gene>
    <name evidence="1" type="ORF">B0J12DRAFT_411633</name>
</gene>
<dbReference type="Proteomes" id="UP000774617">
    <property type="component" value="Unassembled WGS sequence"/>
</dbReference>
<accession>A0ABQ8GJ56</accession>
<comment type="caution">
    <text evidence="1">The sequence shown here is derived from an EMBL/GenBank/DDBJ whole genome shotgun (WGS) entry which is preliminary data.</text>
</comment>
<dbReference type="PANTHER" id="PTHR40780:SF2">
    <property type="entry name" value="DUF3669 DOMAIN-CONTAINING PROTEIN"/>
    <property type="match status" value="1"/>
</dbReference>
<organism evidence="1 2">
    <name type="scientific">Macrophomina phaseolina</name>
    <dbReference type="NCBI Taxonomy" id="35725"/>
    <lineage>
        <taxon>Eukaryota</taxon>
        <taxon>Fungi</taxon>
        <taxon>Dikarya</taxon>
        <taxon>Ascomycota</taxon>
        <taxon>Pezizomycotina</taxon>
        <taxon>Dothideomycetes</taxon>
        <taxon>Dothideomycetes incertae sedis</taxon>
        <taxon>Botryosphaeriales</taxon>
        <taxon>Botryosphaeriaceae</taxon>
        <taxon>Macrophomina</taxon>
    </lineage>
</organism>
<keyword evidence="2" id="KW-1185">Reference proteome</keyword>
<dbReference type="EMBL" id="JAGTJR010000007">
    <property type="protein sequence ID" value="KAH7057337.1"/>
    <property type="molecule type" value="Genomic_DNA"/>
</dbReference>
<evidence type="ECO:0000313" key="2">
    <source>
        <dbReference type="Proteomes" id="UP000774617"/>
    </source>
</evidence>
<name>A0ABQ8GJ56_9PEZI</name>